<evidence type="ECO:0000256" key="1">
    <source>
        <dbReference type="SAM" id="MobiDB-lite"/>
    </source>
</evidence>
<protein>
    <submittedName>
        <fullName evidence="2">Uncharacterized protein</fullName>
    </submittedName>
</protein>
<evidence type="ECO:0000313" key="3">
    <source>
        <dbReference type="Proteomes" id="UP000326396"/>
    </source>
</evidence>
<proteinExistence type="predicted"/>
<evidence type="ECO:0000313" key="2">
    <source>
        <dbReference type="EMBL" id="KAD3338561.1"/>
    </source>
</evidence>
<comment type="caution">
    <text evidence="2">The sequence shown here is derived from an EMBL/GenBank/DDBJ whole genome shotgun (WGS) entry which is preliminary data.</text>
</comment>
<organism evidence="2 3">
    <name type="scientific">Mikania micrantha</name>
    <name type="common">bitter vine</name>
    <dbReference type="NCBI Taxonomy" id="192012"/>
    <lineage>
        <taxon>Eukaryota</taxon>
        <taxon>Viridiplantae</taxon>
        <taxon>Streptophyta</taxon>
        <taxon>Embryophyta</taxon>
        <taxon>Tracheophyta</taxon>
        <taxon>Spermatophyta</taxon>
        <taxon>Magnoliopsida</taxon>
        <taxon>eudicotyledons</taxon>
        <taxon>Gunneridae</taxon>
        <taxon>Pentapetalae</taxon>
        <taxon>asterids</taxon>
        <taxon>campanulids</taxon>
        <taxon>Asterales</taxon>
        <taxon>Asteraceae</taxon>
        <taxon>Asteroideae</taxon>
        <taxon>Heliantheae alliance</taxon>
        <taxon>Eupatorieae</taxon>
        <taxon>Mikania</taxon>
    </lineage>
</organism>
<dbReference type="EMBL" id="SZYD01000016">
    <property type="protein sequence ID" value="KAD3338561.1"/>
    <property type="molecule type" value="Genomic_DNA"/>
</dbReference>
<sequence length="163" mass="18632">MDSRSKQEQISRPIANSKDHVRNNLPQQLLSFLEVKNSFFTPWSYDPNVTSAYNSNDQRYMIFQPGSFFTHQPRAMEGPEGQSLMVQPNAILDPGHDQYLMVQKEGTTLAQLDTILELDQNRSLIVQNHQTMLTPFGAVLELDQDESLSNQKMKKCKDRCVIG</sequence>
<dbReference type="Proteomes" id="UP000326396">
    <property type="component" value="Linkage Group LG6"/>
</dbReference>
<accession>A0A5N6MEL1</accession>
<dbReference type="OrthoDB" id="1751177at2759"/>
<reference evidence="2 3" key="1">
    <citation type="submission" date="2019-05" db="EMBL/GenBank/DDBJ databases">
        <title>Mikania micrantha, genome provides insights into the molecular mechanism of rapid growth.</title>
        <authorList>
            <person name="Liu B."/>
        </authorList>
    </citation>
    <scope>NUCLEOTIDE SEQUENCE [LARGE SCALE GENOMIC DNA]</scope>
    <source>
        <strain evidence="2">NLD-2019</strain>
        <tissue evidence="2">Leaf</tissue>
    </source>
</reference>
<keyword evidence="3" id="KW-1185">Reference proteome</keyword>
<dbReference type="AlphaFoldDB" id="A0A5N6MEL1"/>
<gene>
    <name evidence="2" type="ORF">E3N88_34082</name>
</gene>
<feature type="region of interest" description="Disordered" evidence="1">
    <location>
        <begin position="1"/>
        <end position="21"/>
    </location>
</feature>
<name>A0A5N6MEL1_9ASTR</name>